<keyword evidence="8" id="KW-0675">Receptor</keyword>
<keyword evidence="6 11" id="KW-0798">TonB box</keyword>
<dbReference type="InterPro" id="IPR012910">
    <property type="entry name" value="Plug_dom"/>
</dbReference>
<dbReference type="Gene3D" id="2.170.130.10">
    <property type="entry name" value="TonB-dependent receptor, plug domain"/>
    <property type="match status" value="1"/>
</dbReference>
<dbReference type="InterPro" id="IPR000531">
    <property type="entry name" value="Beta-barrel_TonB"/>
</dbReference>
<evidence type="ECO:0000256" key="4">
    <source>
        <dbReference type="ARBA" id="ARBA00022692"/>
    </source>
</evidence>
<dbReference type="GO" id="GO:0015344">
    <property type="term" value="F:siderophore uptake transmembrane transporter activity"/>
    <property type="evidence" value="ECO:0007669"/>
    <property type="project" value="TreeGrafter"/>
</dbReference>
<evidence type="ECO:0000256" key="6">
    <source>
        <dbReference type="ARBA" id="ARBA00023077"/>
    </source>
</evidence>
<name>A0A212K7N5_9BACT</name>
<evidence type="ECO:0000256" key="10">
    <source>
        <dbReference type="PROSITE-ProRule" id="PRU01360"/>
    </source>
</evidence>
<comment type="subcellular location">
    <subcellularLocation>
        <location evidence="1 10">Cell outer membrane</location>
        <topology evidence="1 10">Multi-pass membrane protein</topology>
    </subcellularLocation>
</comment>
<dbReference type="Gene3D" id="2.60.40.1120">
    <property type="entry name" value="Carboxypeptidase-like, regulatory domain"/>
    <property type="match status" value="1"/>
</dbReference>
<feature type="domain" description="TonB-dependent receptor-like beta-barrel" evidence="13">
    <location>
        <begin position="440"/>
        <end position="826"/>
    </location>
</feature>
<dbReference type="InterPro" id="IPR036942">
    <property type="entry name" value="Beta-barrel_TonB_sf"/>
</dbReference>
<feature type="chain" id="PRO_5012736084" description="SusC/RagA family TonB-linked outer membrane protein" evidence="12">
    <location>
        <begin position="22"/>
        <end position="1047"/>
    </location>
</feature>
<dbReference type="RefSeq" id="WP_296944848.1">
    <property type="nucleotide sequence ID" value="NZ_LT599032.1"/>
</dbReference>
<sequence length="1047" mass="116905">MKTLLALFGVVFLLLPGMVHAQTVKGSVKDKKGETLIGVNISIKNTTRGVITDFDGNYEIKATGDETLVFSYMGFVSQEVKVDNRTIIDVVMSEESQNLDEVVVTAIGIKQQKKKLGYTTQQINNEALSESQTMNVGSALSGQIAGLTVTNPTGLFQAPSFSLRGKNPLIVLDGIPVETDFYDLGSENIESVNVLKGPTASALYGSRGKNGAILITSKSAKKDGLEITVSTSNMITAGFTVYPESQKTYGSGSNGKYEFWDGADGGISDGDMTWGPKLNTGQKIAQWNSPIRNKQTGEVIEWYGNVSGTIYDNKSLYERVPIDWVSHDNLEDFLGTGVVTNNNFSVSYKGAKARYYASGKYAYQKGQVPNTSLQTTGLSFNSSFDISNNIQLDASLAYNKVYSPNYPRYGYGPKNHMYTILLWMGNDVNGKELQKYQWVPGLEGYRQANYNYAWYNNPYFATEELQQKRDQDILDGKLRLNWQILPNLGIQGRAAMHQIGTYEDLQTPKSYMNYGDSRVGDLKIWNRNQRNIDADVLASYFQPLTSKINLTANVGASILNTNYREEYQSTDGLIVPGLYNMGNSQGPTNATNVLRKREVHSIYGSANIDFYDAVFLNFTARNDWSSTLPSSENSYFYPSVSLSTLVSQYVKMPKVIDYLKLYGSWAQVSSDLDPYSIYATYQKGVTYGSTPSVTYPGSLVNPNIKPEKSTSYEFGLSTAFIKNRITLDATYYHIKDENQIINLNVSEASGFTSRKVNGNVYNTNGVEIILGAKPIVTKDFSWDVAVNWSRYVRRLTDIYGGQSKYNALSKGDRADAYYATVWQTSADGQLIIDPNSGLPIKDAYQKKLGHLDPSWRLGFQNKFNIKDFKVEIDIDGAWGGLIRSVTTEKMWWGGKHPKSTTYRDAEYEAGHAIYVPKGVNVTGGELTRDVNGAVVSDTRTYAPNTTVVSWQTWSQIYPYQAQVLDSDDKTFANVFDRSYFKLRRLSIGYDLKKIIDLGQIKSLDVSLYGYNLLMWKKIPYVDPDYGNDDNLQDPSSRYIGFSATMRF</sequence>
<dbReference type="GO" id="GO:0044718">
    <property type="term" value="P:siderophore transmembrane transport"/>
    <property type="evidence" value="ECO:0007669"/>
    <property type="project" value="TreeGrafter"/>
</dbReference>
<evidence type="ECO:0000256" key="11">
    <source>
        <dbReference type="RuleBase" id="RU003357"/>
    </source>
</evidence>
<keyword evidence="5 12" id="KW-0732">Signal</keyword>
<feature type="signal peptide" evidence="12">
    <location>
        <begin position="1"/>
        <end position="21"/>
    </location>
</feature>
<dbReference type="PANTHER" id="PTHR30069">
    <property type="entry name" value="TONB-DEPENDENT OUTER MEMBRANE RECEPTOR"/>
    <property type="match status" value="1"/>
</dbReference>
<evidence type="ECO:0000256" key="5">
    <source>
        <dbReference type="ARBA" id="ARBA00022729"/>
    </source>
</evidence>
<dbReference type="FunFam" id="2.60.40.1120:FF:000003">
    <property type="entry name" value="Outer membrane protein Omp121"/>
    <property type="match status" value="1"/>
</dbReference>
<dbReference type="SUPFAM" id="SSF49464">
    <property type="entry name" value="Carboxypeptidase regulatory domain-like"/>
    <property type="match status" value="1"/>
</dbReference>
<dbReference type="InterPro" id="IPR037066">
    <property type="entry name" value="Plug_dom_sf"/>
</dbReference>
<dbReference type="SUPFAM" id="SSF56935">
    <property type="entry name" value="Porins"/>
    <property type="match status" value="1"/>
</dbReference>
<keyword evidence="4 10" id="KW-0812">Transmembrane</keyword>
<feature type="domain" description="TonB-dependent receptor plug" evidence="14">
    <location>
        <begin position="113"/>
        <end position="211"/>
    </location>
</feature>
<dbReference type="InterPro" id="IPR008969">
    <property type="entry name" value="CarboxyPept-like_regulatory"/>
</dbReference>
<comment type="similarity">
    <text evidence="10 11">Belongs to the TonB-dependent receptor family.</text>
</comment>
<evidence type="ECO:0000313" key="15">
    <source>
        <dbReference type="EMBL" id="SBW07662.1"/>
    </source>
</evidence>
<dbReference type="NCBIfam" id="TIGR04056">
    <property type="entry name" value="OMP_RagA_SusC"/>
    <property type="match status" value="1"/>
</dbReference>
<dbReference type="EMBL" id="FLUM01000003">
    <property type="protein sequence ID" value="SBW07662.1"/>
    <property type="molecule type" value="Genomic_DNA"/>
</dbReference>
<evidence type="ECO:0008006" key="16">
    <source>
        <dbReference type="Google" id="ProtNLM"/>
    </source>
</evidence>
<dbReference type="Pfam" id="PF00593">
    <property type="entry name" value="TonB_dep_Rec_b-barrel"/>
    <property type="match status" value="1"/>
</dbReference>
<evidence type="ECO:0000259" key="13">
    <source>
        <dbReference type="Pfam" id="PF00593"/>
    </source>
</evidence>
<dbReference type="InterPro" id="IPR039426">
    <property type="entry name" value="TonB-dep_rcpt-like"/>
</dbReference>
<protein>
    <recommendedName>
        <fullName evidence="16">SusC/RagA family TonB-linked outer membrane protein</fullName>
    </recommendedName>
</protein>
<keyword evidence="9 10" id="KW-0998">Cell outer membrane</keyword>
<keyword evidence="3 10" id="KW-1134">Transmembrane beta strand</keyword>
<dbReference type="PANTHER" id="PTHR30069:SF29">
    <property type="entry name" value="HEMOGLOBIN AND HEMOGLOBIN-HAPTOGLOBIN-BINDING PROTEIN 1-RELATED"/>
    <property type="match status" value="1"/>
</dbReference>
<dbReference type="Pfam" id="PF07715">
    <property type="entry name" value="Plug"/>
    <property type="match status" value="1"/>
</dbReference>
<evidence type="ECO:0000256" key="9">
    <source>
        <dbReference type="ARBA" id="ARBA00023237"/>
    </source>
</evidence>
<dbReference type="NCBIfam" id="TIGR04057">
    <property type="entry name" value="SusC_RagA_signa"/>
    <property type="match status" value="1"/>
</dbReference>
<dbReference type="PROSITE" id="PS52016">
    <property type="entry name" value="TONB_DEPENDENT_REC_3"/>
    <property type="match status" value="1"/>
</dbReference>
<reference evidence="15" key="1">
    <citation type="submission" date="2016-04" db="EMBL/GenBank/DDBJ databases">
        <authorList>
            <person name="Evans L.H."/>
            <person name="Alamgir A."/>
            <person name="Owens N."/>
            <person name="Weber N.D."/>
            <person name="Virtaneva K."/>
            <person name="Barbian K."/>
            <person name="Babar A."/>
            <person name="Rosenke K."/>
        </authorList>
    </citation>
    <scope>NUCLEOTIDE SEQUENCE</scope>
    <source>
        <strain evidence="15">86-1</strain>
    </source>
</reference>
<dbReference type="GO" id="GO:0009279">
    <property type="term" value="C:cell outer membrane"/>
    <property type="evidence" value="ECO:0007669"/>
    <property type="project" value="UniProtKB-SubCell"/>
</dbReference>
<dbReference type="AlphaFoldDB" id="A0A212K7N5"/>
<proteinExistence type="inferred from homology"/>
<evidence type="ECO:0000256" key="1">
    <source>
        <dbReference type="ARBA" id="ARBA00004571"/>
    </source>
</evidence>
<evidence type="ECO:0000256" key="2">
    <source>
        <dbReference type="ARBA" id="ARBA00022448"/>
    </source>
</evidence>
<evidence type="ECO:0000256" key="7">
    <source>
        <dbReference type="ARBA" id="ARBA00023136"/>
    </source>
</evidence>
<dbReference type="Gene3D" id="2.40.170.20">
    <property type="entry name" value="TonB-dependent receptor, beta-barrel domain"/>
    <property type="match status" value="1"/>
</dbReference>
<keyword evidence="7 10" id="KW-0472">Membrane</keyword>
<evidence type="ECO:0000256" key="12">
    <source>
        <dbReference type="SAM" id="SignalP"/>
    </source>
</evidence>
<organism evidence="15">
    <name type="scientific">uncultured Dysgonomonas sp</name>
    <dbReference type="NCBI Taxonomy" id="206096"/>
    <lineage>
        <taxon>Bacteria</taxon>
        <taxon>Pseudomonadati</taxon>
        <taxon>Bacteroidota</taxon>
        <taxon>Bacteroidia</taxon>
        <taxon>Bacteroidales</taxon>
        <taxon>Dysgonomonadaceae</taxon>
        <taxon>Dysgonomonas</taxon>
        <taxon>environmental samples</taxon>
    </lineage>
</organism>
<dbReference type="InterPro" id="IPR023996">
    <property type="entry name" value="TonB-dep_OMP_SusC/RagA"/>
</dbReference>
<dbReference type="Pfam" id="PF13715">
    <property type="entry name" value="CarbopepD_reg_2"/>
    <property type="match status" value="1"/>
</dbReference>
<evidence type="ECO:0000259" key="14">
    <source>
        <dbReference type="Pfam" id="PF07715"/>
    </source>
</evidence>
<keyword evidence="2 10" id="KW-0813">Transport</keyword>
<evidence type="ECO:0000256" key="8">
    <source>
        <dbReference type="ARBA" id="ARBA00023170"/>
    </source>
</evidence>
<evidence type="ECO:0000256" key="3">
    <source>
        <dbReference type="ARBA" id="ARBA00022452"/>
    </source>
</evidence>
<gene>
    <name evidence="15" type="ORF">KL86DYS1_31726</name>
</gene>
<dbReference type="InterPro" id="IPR023997">
    <property type="entry name" value="TonB-dep_OMP_SusC/RagA_CS"/>
</dbReference>
<accession>A0A212K7N5</accession>